<dbReference type="EMBL" id="VNHM01000002">
    <property type="protein sequence ID" value="TYO97186.1"/>
    <property type="molecule type" value="Genomic_DNA"/>
</dbReference>
<evidence type="ECO:0000256" key="1">
    <source>
        <dbReference type="ARBA" id="ARBA00000085"/>
    </source>
</evidence>
<organism evidence="8 9">
    <name type="scientific">Desulfallas thermosapovorans DSM 6562</name>
    <dbReference type="NCBI Taxonomy" id="1121431"/>
    <lineage>
        <taxon>Bacteria</taxon>
        <taxon>Bacillati</taxon>
        <taxon>Bacillota</taxon>
        <taxon>Clostridia</taxon>
        <taxon>Eubacteriales</taxon>
        <taxon>Desulfallaceae</taxon>
        <taxon>Desulfallas</taxon>
    </lineage>
</organism>
<keyword evidence="5" id="KW-0902">Two-component regulatory system</keyword>
<dbReference type="GO" id="GO:0000155">
    <property type="term" value="F:phosphorelay sensor kinase activity"/>
    <property type="evidence" value="ECO:0007669"/>
    <property type="project" value="InterPro"/>
</dbReference>
<dbReference type="InterPro" id="IPR003594">
    <property type="entry name" value="HATPase_dom"/>
</dbReference>
<evidence type="ECO:0000256" key="2">
    <source>
        <dbReference type="ARBA" id="ARBA00012438"/>
    </source>
</evidence>
<dbReference type="Pfam" id="PF05384">
    <property type="entry name" value="DegS"/>
    <property type="match status" value="1"/>
</dbReference>
<evidence type="ECO:0000256" key="6">
    <source>
        <dbReference type="SAM" id="Coils"/>
    </source>
</evidence>
<dbReference type="PANTHER" id="PTHR24421">
    <property type="entry name" value="NITRATE/NITRITE SENSOR PROTEIN NARX-RELATED"/>
    <property type="match status" value="1"/>
</dbReference>
<dbReference type="PROSITE" id="PS50109">
    <property type="entry name" value="HIS_KIN"/>
    <property type="match status" value="1"/>
</dbReference>
<evidence type="ECO:0000256" key="4">
    <source>
        <dbReference type="ARBA" id="ARBA00022777"/>
    </source>
</evidence>
<dbReference type="CDD" id="cd16917">
    <property type="entry name" value="HATPase_UhpB-NarQ-NarX-like"/>
    <property type="match status" value="1"/>
</dbReference>
<dbReference type="PIRSF" id="PIRSF003169">
    <property type="entry name" value="STHK_DegS"/>
    <property type="match status" value="1"/>
</dbReference>
<dbReference type="Pfam" id="PF07730">
    <property type="entry name" value="HisKA_3"/>
    <property type="match status" value="1"/>
</dbReference>
<keyword evidence="6" id="KW-0175">Coiled coil</keyword>
<dbReference type="InterPro" id="IPR050482">
    <property type="entry name" value="Sensor_HK_TwoCompSys"/>
</dbReference>
<dbReference type="Gene3D" id="3.30.565.10">
    <property type="entry name" value="Histidine kinase-like ATPase, C-terminal domain"/>
    <property type="match status" value="1"/>
</dbReference>
<keyword evidence="3" id="KW-0808">Transferase</keyword>
<dbReference type="InterPro" id="IPR036890">
    <property type="entry name" value="HATPase_C_sf"/>
</dbReference>
<comment type="caution">
    <text evidence="8">The sequence shown here is derived from an EMBL/GenBank/DDBJ whole genome shotgun (WGS) entry which is preliminary data.</text>
</comment>
<dbReference type="SMART" id="SM00387">
    <property type="entry name" value="HATPase_c"/>
    <property type="match status" value="1"/>
</dbReference>
<dbReference type="InterPro" id="IPR016381">
    <property type="entry name" value="Sig_transdc_His_kinase_DegS"/>
</dbReference>
<comment type="catalytic activity">
    <reaction evidence="1">
        <text>ATP + protein L-histidine = ADP + protein N-phospho-L-histidine.</text>
        <dbReference type="EC" id="2.7.13.3"/>
    </reaction>
</comment>
<dbReference type="EC" id="2.7.13.3" evidence="2"/>
<dbReference type="GO" id="GO:0016020">
    <property type="term" value="C:membrane"/>
    <property type="evidence" value="ECO:0007669"/>
    <property type="project" value="InterPro"/>
</dbReference>
<dbReference type="AlphaFoldDB" id="A0A5S4ZW65"/>
<reference evidence="8 9" key="1">
    <citation type="submission" date="2019-07" db="EMBL/GenBank/DDBJ databases">
        <title>Genomic Encyclopedia of Type Strains, Phase I: the one thousand microbial genomes (KMG-I) project.</title>
        <authorList>
            <person name="Kyrpides N."/>
        </authorList>
    </citation>
    <scope>NUCLEOTIDE SEQUENCE [LARGE SCALE GENOMIC DNA]</scope>
    <source>
        <strain evidence="8 9">DSM 6562</strain>
    </source>
</reference>
<keyword evidence="4 8" id="KW-0418">Kinase</keyword>
<dbReference type="GO" id="GO:0046983">
    <property type="term" value="F:protein dimerization activity"/>
    <property type="evidence" value="ECO:0007669"/>
    <property type="project" value="InterPro"/>
</dbReference>
<feature type="coiled-coil region" evidence="6">
    <location>
        <begin position="29"/>
        <end position="134"/>
    </location>
</feature>
<dbReference type="Gene3D" id="1.20.5.1930">
    <property type="match status" value="1"/>
</dbReference>
<accession>A0A5S4ZW65</accession>
<name>A0A5S4ZW65_9FIRM</name>
<evidence type="ECO:0000259" key="7">
    <source>
        <dbReference type="PROSITE" id="PS50109"/>
    </source>
</evidence>
<protein>
    <recommendedName>
        <fullName evidence="2">histidine kinase</fullName>
        <ecNumber evidence="2">2.7.13.3</ecNumber>
    </recommendedName>
</protein>
<evidence type="ECO:0000313" key="8">
    <source>
        <dbReference type="EMBL" id="TYO97186.1"/>
    </source>
</evidence>
<evidence type="ECO:0000256" key="5">
    <source>
        <dbReference type="ARBA" id="ARBA00023012"/>
    </source>
</evidence>
<dbReference type="Pfam" id="PF02518">
    <property type="entry name" value="HATPase_c"/>
    <property type="match status" value="1"/>
</dbReference>
<dbReference type="PANTHER" id="PTHR24421:SF55">
    <property type="entry name" value="SENSOR HISTIDINE KINASE YDFH"/>
    <property type="match status" value="1"/>
</dbReference>
<dbReference type="InterPro" id="IPR005467">
    <property type="entry name" value="His_kinase_dom"/>
</dbReference>
<sequence length="387" mass="44787">MLETSNLDTIFSKIVQHIKESQEQIYDIAEHTRAEHDNIKDELENVKKTVSQLIKRENKLRAQERAARIKLMDVSKNFNRYNEQDIKMAYDKAQKMQLELAMLQAQEQMLRKRRDNLERSLKRMQDMLDKANNMNSHLSVVFEYLSKKLPTISSSIEELHQVQKMGISIIKAQEEERKRLAREIHDGPAQLLANVVMRAEYILKLMEVNPAHVKKELVNLQELVRQSLRDVRKIIFNLRPMLLDDLGLVPAINRYIEDYTKQYGINTKFVSFGKQIRLPQAAEVSLFRIVQEALNNVQKHAQARQVMIKIEQLADKITLIIKDNGRGFNVESVEKNKGHECYGLINMRERVQILKGEFKITSAPGQGTLISLSIPVITKDCRTTGSA</sequence>
<proteinExistence type="predicted"/>
<dbReference type="InterPro" id="IPR011712">
    <property type="entry name" value="Sig_transdc_His_kin_sub3_dim/P"/>
</dbReference>
<feature type="domain" description="Histidine kinase" evidence="7">
    <location>
        <begin position="286"/>
        <end position="378"/>
    </location>
</feature>
<dbReference type="InterPro" id="IPR008595">
    <property type="entry name" value="DegS"/>
</dbReference>
<dbReference type="Proteomes" id="UP000323166">
    <property type="component" value="Unassembled WGS sequence"/>
</dbReference>
<keyword evidence="9" id="KW-1185">Reference proteome</keyword>
<evidence type="ECO:0000256" key="3">
    <source>
        <dbReference type="ARBA" id="ARBA00022679"/>
    </source>
</evidence>
<gene>
    <name evidence="8" type="ORF">LX24_00368</name>
</gene>
<evidence type="ECO:0000313" key="9">
    <source>
        <dbReference type="Proteomes" id="UP000323166"/>
    </source>
</evidence>
<dbReference type="SUPFAM" id="SSF55874">
    <property type="entry name" value="ATPase domain of HSP90 chaperone/DNA topoisomerase II/histidine kinase"/>
    <property type="match status" value="1"/>
</dbReference>